<reference evidence="1 2" key="1">
    <citation type="journal article" date="2008" name="Nature">
        <title>The genome of the model beetle and pest Tribolium castaneum.</title>
        <authorList>
            <consortium name="Tribolium Genome Sequencing Consortium"/>
            <person name="Richards S."/>
            <person name="Gibbs R.A."/>
            <person name="Weinstock G.M."/>
            <person name="Brown S.J."/>
            <person name="Denell R."/>
            <person name="Beeman R.W."/>
            <person name="Gibbs R."/>
            <person name="Beeman R.W."/>
            <person name="Brown S.J."/>
            <person name="Bucher G."/>
            <person name="Friedrich M."/>
            <person name="Grimmelikhuijzen C.J."/>
            <person name="Klingler M."/>
            <person name="Lorenzen M."/>
            <person name="Richards S."/>
            <person name="Roth S."/>
            <person name="Schroder R."/>
            <person name="Tautz D."/>
            <person name="Zdobnov E.M."/>
            <person name="Muzny D."/>
            <person name="Gibbs R.A."/>
            <person name="Weinstock G.M."/>
            <person name="Attaway T."/>
            <person name="Bell S."/>
            <person name="Buhay C.J."/>
            <person name="Chandrabose M.N."/>
            <person name="Chavez D."/>
            <person name="Clerk-Blankenburg K.P."/>
            <person name="Cree A."/>
            <person name="Dao M."/>
            <person name="Davis C."/>
            <person name="Chacko J."/>
            <person name="Dinh H."/>
            <person name="Dugan-Rocha S."/>
            <person name="Fowler G."/>
            <person name="Garner T.T."/>
            <person name="Garnes J."/>
            <person name="Gnirke A."/>
            <person name="Hawes A."/>
            <person name="Hernandez J."/>
            <person name="Hines S."/>
            <person name="Holder M."/>
            <person name="Hume J."/>
            <person name="Jhangiani S.N."/>
            <person name="Joshi V."/>
            <person name="Khan Z.M."/>
            <person name="Jackson L."/>
            <person name="Kovar C."/>
            <person name="Kowis A."/>
            <person name="Lee S."/>
            <person name="Lewis L.R."/>
            <person name="Margolis J."/>
            <person name="Morgan M."/>
            <person name="Nazareth L.V."/>
            <person name="Nguyen N."/>
            <person name="Okwuonu G."/>
            <person name="Parker D."/>
            <person name="Richards S."/>
            <person name="Ruiz S.J."/>
            <person name="Santibanez J."/>
            <person name="Savard J."/>
            <person name="Scherer S.E."/>
            <person name="Schneider B."/>
            <person name="Sodergren E."/>
            <person name="Tautz D."/>
            <person name="Vattahil S."/>
            <person name="Villasana D."/>
            <person name="White C.S."/>
            <person name="Wright R."/>
            <person name="Park Y."/>
            <person name="Beeman R.W."/>
            <person name="Lord J."/>
            <person name="Oppert B."/>
            <person name="Lorenzen M."/>
            <person name="Brown S."/>
            <person name="Wang L."/>
            <person name="Savard J."/>
            <person name="Tautz D."/>
            <person name="Richards S."/>
            <person name="Weinstock G."/>
            <person name="Gibbs R.A."/>
            <person name="Liu Y."/>
            <person name="Worley K."/>
            <person name="Weinstock G."/>
            <person name="Elsik C.G."/>
            <person name="Reese J.T."/>
            <person name="Elhaik E."/>
            <person name="Landan G."/>
            <person name="Graur D."/>
            <person name="Arensburger P."/>
            <person name="Atkinson P."/>
            <person name="Beeman R.W."/>
            <person name="Beidler J."/>
            <person name="Brown S.J."/>
            <person name="Demuth J.P."/>
            <person name="Drury D.W."/>
            <person name="Du Y.Z."/>
            <person name="Fujiwara H."/>
            <person name="Lorenzen M."/>
            <person name="Maselli V."/>
            <person name="Osanai M."/>
            <person name="Park Y."/>
            <person name="Robertson H.M."/>
            <person name="Tu Z."/>
            <person name="Wang J.J."/>
            <person name="Wang S."/>
            <person name="Richards S."/>
            <person name="Song H."/>
            <person name="Zhang L."/>
            <person name="Sodergren E."/>
            <person name="Werner D."/>
            <person name="Stanke M."/>
            <person name="Morgenstern B."/>
            <person name="Solovyev V."/>
            <person name="Kosarev P."/>
            <person name="Brown G."/>
            <person name="Chen H.C."/>
            <person name="Ermolaeva O."/>
            <person name="Hlavina W."/>
            <person name="Kapustin Y."/>
            <person name="Kiryutin B."/>
            <person name="Kitts P."/>
            <person name="Maglott D."/>
            <person name="Pruitt K."/>
            <person name="Sapojnikov V."/>
            <person name="Souvorov A."/>
            <person name="Mackey A.J."/>
            <person name="Waterhouse R.M."/>
            <person name="Wyder S."/>
            <person name="Zdobnov E.M."/>
            <person name="Zdobnov E.M."/>
            <person name="Wyder S."/>
            <person name="Kriventseva E.V."/>
            <person name="Kadowaki T."/>
            <person name="Bork P."/>
            <person name="Aranda M."/>
            <person name="Bao R."/>
            <person name="Beermann A."/>
            <person name="Berns N."/>
            <person name="Bolognesi R."/>
            <person name="Bonneton F."/>
            <person name="Bopp D."/>
            <person name="Brown S.J."/>
            <person name="Bucher G."/>
            <person name="Butts T."/>
            <person name="Chaumot A."/>
            <person name="Denell R.E."/>
            <person name="Ferrier D.E."/>
            <person name="Friedrich M."/>
            <person name="Gordon C.M."/>
            <person name="Jindra M."/>
            <person name="Klingler M."/>
            <person name="Lan Q."/>
            <person name="Lattorff H.M."/>
            <person name="Laudet V."/>
            <person name="von Levetsow C."/>
            <person name="Liu Z."/>
            <person name="Lutz R."/>
            <person name="Lynch J.A."/>
            <person name="da Fonseca R.N."/>
            <person name="Posnien N."/>
            <person name="Reuter R."/>
            <person name="Roth S."/>
            <person name="Savard J."/>
            <person name="Schinko J.B."/>
            <person name="Schmitt C."/>
            <person name="Schoppmeier M."/>
            <person name="Schroder R."/>
            <person name="Shippy T.D."/>
            <person name="Simonnet F."/>
            <person name="Marques-Souza H."/>
            <person name="Tautz D."/>
            <person name="Tomoyasu Y."/>
            <person name="Trauner J."/>
            <person name="Van der Zee M."/>
            <person name="Vervoort M."/>
            <person name="Wittkopp N."/>
            <person name="Wimmer E.A."/>
            <person name="Yang X."/>
            <person name="Jones A.K."/>
            <person name="Sattelle D.B."/>
            <person name="Ebert P.R."/>
            <person name="Nelson D."/>
            <person name="Scott J.G."/>
            <person name="Beeman R.W."/>
            <person name="Muthukrishnan S."/>
            <person name="Kramer K.J."/>
            <person name="Arakane Y."/>
            <person name="Beeman R.W."/>
            <person name="Zhu Q."/>
            <person name="Hogenkamp D."/>
            <person name="Dixit R."/>
            <person name="Oppert B."/>
            <person name="Jiang H."/>
            <person name="Zou Z."/>
            <person name="Marshall J."/>
            <person name="Elpidina E."/>
            <person name="Vinokurov K."/>
            <person name="Oppert C."/>
            <person name="Zou Z."/>
            <person name="Evans J."/>
            <person name="Lu Z."/>
            <person name="Zhao P."/>
            <person name="Sumathipala N."/>
            <person name="Altincicek B."/>
            <person name="Vilcinskas A."/>
            <person name="Williams M."/>
            <person name="Hultmark D."/>
            <person name="Hetru C."/>
            <person name="Jiang H."/>
            <person name="Grimmelikhuijzen C.J."/>
            <person name="Hauser F."/>
            <person name="Cazzamali G."/>
            <person name="Williamson M."/>
            <person name="Park Y."/>
            <person name="Li B."/>
            <person name="Tanaka Y."/>
            <person name="Predel R."/>
            <person name="Neupert S."/>
            <person name="Schachtner J."/>
            <person name="Verleyen P."/>
            <person name="Raible F."/>
            <person name="Bork P."/>
            <person name="Friedrich M."/>
            <person name="Walden K.K."/>
            <person name="Robertson H.M."/>
            <person name="Angeli S."/>
            <person name="Foret S."/>
            <person name="Bucher G."/>
            <person name="Schuetz S."/>
            <person name="Maleszka R."/>
            <person name="Wimmer E.A."/>
            <person name="Beeman R.W."/>
            <person name="Lorenzen M."/>
            <person name="Tomoyasu Y."/>
            <person name="Miller S.C."/>
            <person name="Grossmann D."/>
            <person name="Bucher G."/>
        </authorList>
    </citation>
    <scope>NUCLEOTIDE SEQUENCE [LARGE SCALE GENOMIC DNA]</scope>
    <source>
        <strain evidence="1 2">Georgia GA2</strain>
    </source>
</reference>
<keyword evidence="2" id="KW-1185">Reference proteome</keyword>
<dbReference type="HOGENOM" id="CLU_1429770_0_0_1"/>
<reference evidence="1 2" key="2">
    <citation type="journal article" date="2010" name="Nucleic Acids Res.">
        <title>BeetleBase in 2010: revisions to provide comprehensive genomic information for Tribolium castaneum.</title>
        <authorList>
            <person name="Kim H.S."/>
            <person name="Murphy T."/>
            <person name="Xia J."/>
            <person name="Caragea D."/>
            <person name="Park Y."/>
            <person name="Beeman R.W."/>
            <person name="Lorenzen M.D."/>
            <person name="Butcher S."/>
            <person name="Manak J.R."/>
            <person name="Brown S.J."/>
        </authorList>
    </citation>
    <scope>GENOME REANNOTATION</scope>
    <source>
        <strain evidence="1 2">Georgia GA2</strain>
    </source>
</reference>
<dbReference type="EMBL" id="KQ971361">
    <property type="protein sequence ID" value="EFA08045.1"/>
    <property type="molecule type" value="Genomic_DNA"/>
</dbReference>
<accession>D6WX45</accession>
<proteinExistence type="predicted"/>
<evidence type="ECO:0000313" key="2">
    <source>
        <dbReference type="Proteomes" id="UP000007266"/>
    </source>
</evidence>
<dbReference type="AlphaFoldDB" id="D6WX45"/>
<gene>
    <name evidence="1" type="primary">GLEAN_05639</name>
    <name evidence="1" type="ORF">TcasGA2_TC005639</name>
</gene>
<protein>
    <submittedName>
        <fullName evidence="1">Uncharacterized protein</fullName>
    </submittedName>
</protein>
<dbReference type="InParanoid" id="D6WX45"/>
<evidence type="ECO:0000313" key="1">
    <source>
        <dbReference type="EMBL" id="EFA08045.1"/>
    </source>
</evidence>
<dbReference type="Proteomes" id="UP000007266">
    <property type="component" value="Linkage group 8"/>
</dbReference>
<sequence>MDRLTRVKDLHICYRTLDGLSLDLYSSGICINNSIVWFRRTGKQITPNLWYPPIDHYGAPESAHYTLWANRRKLIAIRSKVPRRENARISSARVVSSHGPMFYLSKTSPLIDTLCEISAIYRDGTLTDKSKSVAFLGPRLQTRKGAATELLCLGSANERRVLTLEMGKFGGVVIGGPADVTTRLTEKSVG</sequence>
<name>D6WX45_TRICA</name>
<organism evidence="1 2">
    <name type="scientific">Tribolium castaneum</name>
    <name type="common">Red flour beetle</name>
    <dbReference type="NCBI Taxonomy" id="7070"/>
    <lineage>
        <taxon>Eukaryota</taxon>
        <taxon>Metazoa</taxon>
        <taxon>Ecdysozoa</taxon>
        <taxon>Arthropoda</taxon>
        <taxon>Hexapoda</taxon>
        <taxon>Insecta</taxon>
        <taxon>Pterygota</taxon>
        <taxon>Neoptera</taxon>
        <taxon>Endopterygota</taxon>
        <taxon>Coleoptera</taxon>
        <taxon>Polyphaga</taxon>
        <taxon>Cucujiformia</taxon>
        <taxon>Tenebrionidae</taxon>
        <taxon>Tenebrionidae incertae sedis</taxon>
        <taxon>Tribolium</taxon>
    </lineage>
</organism>